<protein>
    <submittedName>
        <fullName evidence="1">Uncharacterized protein</fullName>
    </submittedName>
</protein>
<dbReference type="EMBL" id="BJXL01000006">
    <property type="protein sequence ID" value="GEM82227.1"/>
    <property type="molecule type" value="Genomic_DNA"/>
</dbReference>
<gene>
    <name evidence="1" type="ORF">MHY01S_03930</name>
</gene>
<sequence>MPFEFLSDDHLARYGQFDNGLARYAEVAQACNIGLKAVARPDEPALHFNHLA</sequence>
<accession>A0A511QYY9</accession>
<evidence type="ECO:0000313" key="2">
    <source>
        <dbReference type="Proteomes" id="UP000321197"/>
    </source>
</evidence>
<evidence type="ECO:0000313" key="1">
    <source>
        <dbReference type="EMBL" id="GEM82227.1"/>
    </source>
</evidence>
<dbReference type="Proteomes" id="UP000321197">
    <property type="component" value="Unassembled WGS sequence"/>
</dbReference>
<comment type="caution">
    <text evidence="1">The sequence shown here is derived from an EMBL/GenBank/DDBJ whole genome shotgun (WGS) entry which is preliminary data.</text>
</comment>
<name>A0A511QYY9_9DEIN</name>
<dbReference type="RefSeq" id="WP_186814615.1">
    <property type="nucleotide sequence ID" value="NZ_BJXL01000006.1"/>
</dbReference>
<organism evidence="1 2">
    <name type="scientific">Meiothermus hypogaeus NBRC 106114</name>
    <dbReference type="NCBI Taxonomy" id="1227553"/>
    <lineage>
        <taxon>Bacteria</taxon>
        <taxon>Thermotogati</taxon>
        <taxon>Deinococcota</taxon>
        <taxon>Deinococci</taxon>
        <taxon>Thermales</taxon>
        <taxon>Thermaceae</taxon>
        <taxon>Meiothermus</taxon>
    </lineage>
</organism>
<proteinExistence type="predicted"/>
<dbReference type="AlphaFoldDB" id="A0A511QYY9"/>
<reference evidence="1 2" key="1">
    <citation type="submission" date="2019-07" db="EMBL/GenBank/DDBJ databases">
        <title>Whole genome shotgun sequence of Meiothermus hypogaeus NBRC 106114.</title>
        <authorList>
            <person name="Hosoyama A."/>
            <person name="Uohara A."/>
            <person name="Ohji S."/>
            <person name="Ichikawa N."/>
        </authorList>
    </citation>
    <scope>NUCLEOTIDE SEQUENCE [LARGE SCALE GENOMIC DNA]</scope>
    <source>
        <strain evidence="1 2">NBRC 106114</strain>
    </source>
</reference>